<evidence type="ECO:0000313" key="2">
    <source>
        <dbReference type="RefSeq" id="XP_040946618.1"/>
    </source>
</evidence>
<dbReference type="Proteomes" id="UP000818029">
    <property type="component" value="Chromosome D04"/>
</dbReference>
<organism evidence="1 2">
    <name type="scientific">Gossypium hirsutum</name>
    <name type="common">Upland cotton</name>
    <name type="synonym">Gossypium mexicanum</name>
    <dbReference type="NCBI Taxonomy" id="3635"/>
    <lineage>
        <taxon>Eukaryota</taxon>
        <taxon>Viridiplantae</taxon>
        <taxon>Streptophyta</taxon>
        <taxon>Embryophyta</taxon>
        <taxon>Tracheophyta</taxon>
        <taxon>Spermatophyta</taxon>
        <taxon>Magnoliopsida</taxon>
        <taxon>eudicotyledons</taxon>
        <taxon>Gunneridae</taxon>
        <taxon>Pentapetalae</taxon>
        <taxon>rosids</taxon>
        <taxon>malvids</taxon>
        <taxon>Malvales</taxon>
        <taxon>Malvaceae</taxon>
        <taxon>Malvoideae</taxon>
        <taxon>Gossypium</taxon>
    </lineage>
</organism>
<keyword evidence="1" id="KW-1185">Reference proteome</keyword>
<protein>
    <submittedName>
        <fullName evidence="2">Uncharacterized protein</fullName>
    </submittedName>
</protein>
<dbReference type="RefSeq" id="XP_040946618.1">
    <property type="nucleotide sequence ID" value="XM_041090684.1"/>
</dbReference>
<dbReference type="GeneID" id="121215884"/>
<reference evidence="1" key="1">
    <citation type="journal article" date="2020" name="Nat. Genet.">
        <title>Genomic diversifications of five Gossypium allopolyploid species and their impact on cotton improvement.</title>
        <authorList>
            <person name="Chen Z.J."/>
            <person name="Sreedasyam A."/>
            <person name="Ando A."/>
            <person name="Song Q."/>
            <person name="De Santiago L.M."/>
            <person name="Hulse-Kemp A.M."/>
            <person name="Ding M."/>
            <person name="Ye W."/>
            <person name="Kirkbride R.C."/>
            <person name="Jenkins J."/>
            <person name="Plott C."/>
            <person name="Lovell J."/>
            <person name="Lin Y.M."/>
            <person name="Vaughn R."/>
            <person name="Liu B."/>
            <person name="Simpson S."/>
            <person name="Scheffler B.E."/>
            <person name="Wen L."/>
            <person name="Saski C.A."/>
            <person name="Grover C.E."/>
            <person name="Hu G."/>
            <person name="Conover J.L."/>
            <person name="Carlson J.W."/>
            <person name="Shu S."/>
            <person name="Boston L.B."/>
            <person name="Williams M."/>
            <person name="Peterson D.G."/>
            <person name="McGee K."/>
            <person name="Jones D.C."/>
            <person name="Wendel J.F."/>
            <person name="Stelly D.M."/>
            <person name="Grimwood J."/>
            <person name="Schmutz J."/>
        </authorList>
    </citation>
    <scope>NUCLEOTIDE SEQUENCE [LARGE SCALE GENOMIC DNA]</scope>
    <source>
        <strain evidence="1">cv. TM-1</strain>
    </source>
</reference>
<gene>
    <name evidence="2" type="primary">LOC121215884</name>
</gene>
<accession>A0ABM2ZXP4</accession>
<name>A0ABM2ZXP4_GOSHI</name>
<sequence length="471" mass="52507">MVAFPVSGSSPEASLDAIDINLSGVKLHFHDSSCIVGTITLPTSKSSVSICDDCMDLVSSSEGAILTSSWWTTYLLGSTIPLHSHHNWLFSLDDWRSNPSMQSTSKSIEHMENQSEIAIIVNLSVTGNHRPVSIVHDESKSYTSDVLQFLQSRRLQKENKEVSVVDSSMTLIEVRCYVESLLIQLNRLGKDLLEPVSKAEMSFICSMSLTNETHMNLDLSFYSLELLSLPNLVILARCSDACSTSSVFDLSFSKSNPCQNEFSICLPSLNIWLHSSDWTDILDLFDSYGKKLTTTAKLDSLPGSSAMSVPEHVPQISDKMSAPTCVPLSTMQETVVVLRSENIGIMFYFPMHVAGEEFTELVFAEKGSQNVSSTGTEGKLCKLLTFMTHSKSSELIISGKNAKFKCILEKTSGAVGSKAMIMSIIGLSSRYFKLMWRLRYAISRKSQYMSIWRFNVISWMYGYHIKYFFLA</sequence>
<evidence type="ECO:0000313" key="1">
    <source>
        <dbReference type="Proteomes" id="UP000818029"/>
    </source>
</evidence>
<reference evidence="2" key="2">
    <citation type="submission" date="2025-08" db="UniProtKB">
        <authorList>
            <consortium name="RefSeq"/>
        </authorList>
    </citation>
    <scope>IDENTIFICATION</scope>
</reference>
<proteinExistence type="predicted"/>